<feature type="chain" id="PRO_5004663639" description="DUF4124 domain-containing protein" evidence="1">
    <location>
        <begin position="23"/>
        <end position="167"/>
    </location>
</feature>
<proteinExistence type="predicted"/>
<dbReference type="KEGG" id="glj:GKIL_1181"/>
<dbReference type="AlphaFoldDB" id="U5QEP7"/>
<name>U5QEP7_GLOK1</name>
<dbReference type="Proteomes" id="UP000017396">
    <property type="component" value="Chromosome"/>
</dbReference>
<protein>
    <recommendedName>
        <fullName evidence="4">DUF4124 domain-containing protein</fullName>
    </recommendedName>
</protein>
<evidence type="ECO:0008006" key="4">
    <source>
        <dbReference type="Google" id="ProtNLM"/>
    </source>
</evidence>
<sequence length="167" mass="18556">MKNTFFGKLLVVCGLFCLPVMAADYHKWEDGDPVLVGKLNAARLRYVNYADVPGNRENLKKIFKALGTPTTVLTVKMVQEQNMSGDVVFSQADGPTARHYTWKSRTSYCTPVSITVGNPRDRDIITKIDPGHCLSPEYANDPQTAEQVANYPMYGLPCTQVPNLCKP</sequence>
<dbReference type="HOGENOM" id="CLU_1592229_0_0_3"/>
<gene>
    <name evidence="2" type="ORF">GKIL_1181</name>
</gene>
<reference evidence="2 3" key="1">
    <citation type="journal article" date="2013" name="PLoS ONE">
        <title>Cultivation and Complete Genome Sequencing of Gloeobacter kilaueensis sp. nov., from a Lava Cave in Kilauea Caldera, Hawai'i.</title>
        <authorList>
            <person name="Saw J.H."/>
            <person name="Schatz M."/>
            <person name="Brown M.V."/>
            <person name="Kunkel D.D."/>
            <person name="Foster J.S."/>
            <person name="Shick H."/>
            <person name="Christensen S."/>
            <person name="Hou S."/>
            <person name="Wan X."/>
            <person name="Donachie S.P."/>
        </authorList>
    </citation>
    <scope>NUCLEOTIDE SEQUENCE [LARGE SCALE GENOMIC DNA]</scope>
    <source>
        <strain evidence="3">JS</strain>
    </source>
</reference>
<dbReference type="EMBL" id="CP003587">
    <property type="protein sequence ID" value="AGY57427.1"/>
    <property type="molecule type" value="Genomic_DNA"/>
</dbReference>
<dbReference type="RefSeq" id="WP_023172509.1">
    <property type="nucleotide sequence ID" value="NC_022600.1"/>
</dbReference>
<organism evidence="2 3">
    <name type="scientific">Gloeobacter kilaueensis (strain ATCC BAA-2537 / CCAP 1431/1 / ULC 316 / JS1)</name>
    <dbReference type="NCBI Taxonomy" id="1183438"/>
    <lineage>
        <taxon>Bacteria</taxon>
        <taxon>Bacillati</taxon>
        <taxon>Cyanobacteriota</taxon>
        <taxon>Cyanophyceae</taxon>
        <taxon>Gloeobacterales</taxon>
        <taxon>Gloeobacteraceae</taxon>
        <taxon>Gloeobacter</taxon>
    </lineage>
</organism>
<keyword evidence="1" id="KW-0732">Signal</keyword>
<evidence type="ECO:0000313" key="2">
    <source>
        <dbReference type="EMBL" id="AGY57427.1"/>
    </source>
</evidence>
<evidence type="ECO:0000313" key="3">
    <source>
        <dbReference type="Proteomes" id="UP000017396"/>
    </source>
</evidence>
<keyword evidence="3" id="KW-1185">Reference proteome</keyword>
<feature type="signal peptide" evidence="1">
    <location>
        <begin position="1"/>
        <end position="22"/>
    </location>
</feature>
<accession>U5QEP7</accession>
<evidence type="ECO:0000256" key="1">
    <source>
        <dbReference type="SAM" id="SignalP"/>
    </source>
</evidence>